<evidence type="ECO:0000256" key="4">
    <source>
        <dbReference type="ARBA" id="ARBA00023098"/>
    </source>
</evidence>
<proteinExistence type="predicted"/>
<dbReference type="OrthoDB" id="506431at2759"/>
<keyword evidence="2" id="KW-0378">Hydrolase</keyword>
<protein>
    <submittedName>
        <fullName evidence="7">Acyl-coenzyme A thioesterase THEM4</fullName>
    </submittedName>
</protein>
<feature type="compositionally biased region" description="Polar residues" evidence="5">
    <location>
        <begin position="47"/>
        <end position="57"/>
    </location>
</feature>
<organism evidence="6 7">
    <name type="scientific">Octodon degus</name>
    <name type="common">Degu</name>
    <name type="synonym">Sciurus degus</name>
    <dbReference type="NCBI Taxonomy" id="10160"/>
    <lineage>
        <taxon>Eukaryota</taxon>
        <taxon>Metazoa</taxon>
        <taxon>Chordata</taxon>
        <taxon>Craniata</taxon>
        <taxon>Vertebrata</taxon>
        <taxon>Euteleostomi</taxon>
        <taxon>Mammalia</taxon>
        <taxon>Eutheria</taxon>
        <taxon>Euarchontoglires</taxon>
        <taxon>Glires</taxon>
        <taxon>Rodentia</taxon>
        <taxon>Hystricomorpha</taxon>
        <taxon>Octodontidae</taxon>
        <taxon>Octodon</taxon>
    </lineage>
</organism>
<feature type="region of interest" description="Disordered" evidence="5">
    <location>
        <begin position="1"/>
        <end position="84"/>
    </location>
</feature>
<dbReference type="InterPro" id="IPR052365">
    <property type="entry name" value="THEM4/THEM5_acyl-CoA_thioest"/>
</dbReference>
<gene>
    <name evidence="7" type="primary">Them4</name>
</gene>
<keyword evidence="1" id="KW-0963">Cytoplasm</keyword>
<evidence type="ECO:0000313" key="6">
    <source>
        <dbReference type="Proteomes" id="UP000515203"/>
    </source>
</evidence>
<reference evidence="7" key="1">
    <citation type="submission" date="2025-08" db="UniProtKB">
        <authorList>
            <consortium name="RefSeq"/>
        </authorList>
    </citation>
    <scope>IDENTIFICATION</scope>
</reference>
<dbReference type="InterPro" id="IPR029069">
    <property type="entry name" value="HotDog_dom_sf"/>
</dbReference>
<dbReference type="AlphaFoldDB" id="A0A6P6EJG9"/>
<dbReference type="FunCoup" id="A0A6P6EJG9">
    <property type="interactions" value="1239"/>
</dbReference>
<dbReference type="Proteomes" id="UP000515203">
    <property type="component" value="Unplaced"/>
</dbReference>
<dbReference type="SUPFAM" id="SSF54637">
    <property type="entry name" value="Thioesterase/thiol ester dehydrase-isomerase"/>
    <property type="match status" value="1"/>
</dbReference>
<evidence type="ECO:0000256" key="5">
    <source>
        <dbReference type="SAM" id="MobiDB-lite"/>
    </source>
</evidence>
<dbReference type="InParanoid" id="A0A6P6EJG9"/>
<evidence type="ECO:0000256" key="1">
    <source>
        <dbReference type="ARBA" id="ARBA00022490"/>
    </source>
</evidence>
<dbReference type="CTD" id="117145"/>
<evidence type="ECO:0000256" key="2">
    <source>
        <dbReference type="ARBA" id="ARBA00022801"/>
    </source>
</evidence>
<sequence length="255" mass="28734">MTAVAKPQDTVRAETWSGANAKGPRLGSEQKCNGTRRRKLDVGRRATPSNSGAQPAQGSAPRLRPCPFSEFTGGRRRRKERVDLRRSEDESRACLLLPGAMLRSCAMRLRTFGAAGGGGLPPPCAPRTARRSFVSEVVDKDCALPNPSWSKDLRLLFDQFMKKCEEGSWKRLPSYKRTLTQHFKDFRTHYVDPKLLKEEQIPNAQIFTRSFEDGLGFEYVMFCNDAEKKVVCFFQGGPHLQGTPGFIMEWMLDEV</sequence>
<dbReference type="GeneID" id="101568015"/>
<dbReference type="RefSeq" id="XP_023572157.1">
    <property type="nucleotide sequence ID" value="XM_023716389.1"/>
</dbReference>
<evidence type="ECO:0000256" key="3">
    <source>
        <dbReference type="ARBA" id="ARBA00022832"/>
    </source>
</evidence>
<accession>A0A6P6EJG9</accession>
<keyword evidence="4" id="KW-0443">Lipid metabolism</keyword>
<keyword evidence="6" id="KW-1185">Reference proteome</keyword>
<evidence type="ECO:0000313" key="7">
    <source>
        <dbReference type="RefSeq" id="XP_023572157.1"/>
    </source>
</evidence>
<dbReference type="GO" id="GO:0016787">
    <property type="term" value="F:hydrolase activity"/>
    <property type="evidence" value="ECO:0007669"/>
    <property type="project" value="UniProtKB-KW"/>
</dbReference>
<dbReference type="Gene3D" id="3.10.129.10">
    <property type="entry name" value="Hotdog Thioesterase"/>
    <property type="match status" value="1"/>
</dbReference>
<dbReference type="GO" id="GO:0006631">
    <property type="term" value="P:fatty acid metabolic process"/>
    <property type="evidence" value="ECO:0007669"/>
    <property type="project" value="UniProtKB-KW"/>
</dbReference>
<name>A0A6P6EJG9_OCTDE</name>
<keyword evidence="3" id="KW-0276">Fatty acid metabolism</keyword>
<dbReference type="PANTHER" id="PTHR12418:SF19">
    <property type="entry name" value="ACYL-COENZYME A THIOESTERASE THEM4"/>
    <property type="match status" value="1"/>
</dbReference>
<dbReference type="PANTHER" id="PTHR12418">
    <property type="entry name" value="ACYL-COENZYME A THIOESTERASE THEM4"/>
    <property type="match status" value="1"/>
</dbReference>